<evidence type="ECO:0000313" key="2">
    <source>
        <dbReference type="EMBL" id="CAB3239186.1"/>
    </source>
</evidence>
<evidence type="ECO:0008006" key="5">
    <source>
        <dbReference type="Google" id="ProtNLM"/>
    </source>
</evidence>
<dbReference type="Proteomes" id="UP000494256">
    <property type="component" value="Unassembled WGS sequence"/>
</dbReference>
<comment type="caution">
    <text evidence="2">The sequence shown here is derived from an EMBL/GenBank/DDBJ whole genome shotgun (WGS) entry which is preliminary data.</text>
</comment>
<accession>A0A8S0ZYP9</accession>
<dbReference type="EMBL" id="CADEBD010000308">
    <property type="protein sequence ID" value="CAB3239186.1"/>
    <property type="molecule type" value="Genomic_DNA"/>
</dbReference>
<dbReference type="EMBL" id="CADEBC010000220">
    <property type="protein sequence ID" value="CAB3226564.1"/>
    <property type="molecule type" value="Genomic_DNA"/>
</dbReference>
<evidence type="ECO:0000313" key="1">
    <source>
        <dbReference type="EMBL" id="CAB3226564.1"/>
    </source>
</evidence>
<protein>
    <recommendedName>
        <fullName evidence="5">Spaetzle domain-containing protein</fullName>
    </recommendedName>
</protein>
<organism evidence="2 4">
    <name type="scientific">Arctia plantaginis</name>
    <name type="common">Wood tiger moth</name>
    <name type="synonym">Phalaena plantaginis</name>
    <dbReference type="NCBI Taxonomy" id="874455"/>
    <lineage>
        <taxon>Eukaryota</taxon>
        <taxon>Metazoa</taxon>
        <taxon>Ecdysozoa</taxon>
        <taxon>Arthropoda</taxon>
        <taxon>Hexapoda</taxon>
        <taxon>Insecta</taxon>
        <taxon>Pterygota</taxon>
        <taxon>Neoptera</taxon>
        <taxon>Endopterygota</taxon>
        <taxon>Lepidoptera</taxon>
        <taxon>Glossata</taxon>
        <taxon>Ditrysia</taxon>
        <taxon>Noctuoidea</taxon>
        <taxon>Erebidae</taxon>
        <taxon>Arctiinae</taxon>
        <taxon>Arctia</taxon>
    </lineage>
</organism>
<evidence type="ECO:0000313" key="4">
    <source>
        <dbReference type="Proteomes" id="UP000494256"/>
    </source>
</evidence>
<proteinExistence type="predicted"/>
<name>A0A8S0ZYP9_ARCPL</name>
<dbReference type="InterPro" id="IPR029034">
    <property type="entry name" value="Cystine-knot_cytokine"/>
</dbReference>
<dbReference type="Gene3D" id="2.10.90.10">
    <property type="entry name" value="Cystine-knot cytokines"/>
    <property type="match status" value="1"/>
</dbReference>
<dbReference type="OrthoDB" id="7441557at2759"/>
<keyword evidence="3" id="KW-1185">Reference proteome</keyword>
<evidence type="ECO:0000313" key="3">
    <source>
        <dbReference type="Proteomes" id="UP000494106"/>
    </source>
</evidence>
<gene>
    <name evidence="1" type="ORF">APLA_LOCUS2947</name>
    <name evidence="2" type="ORF">APLA_LOCUS8561</name>
</gene>
<reference evidence="3 4" key="1">
    <citation type="submission" date="2020-04" db="EMBL/GenBank/DDBJ databases">
        <authorList>
            <person name="Wallbank WR R."/>
            <person name="Pardo Diaz C."/>
            <person name="Kozak K."/>
            <person name="Martin S."/>
            <person name="Jiggins C."/>
            <person name="Moest M."/>
            <person name="Warren A I."/>
            <person name="Byers J.R.P. K."/>
            <person name="Montejo-Kovacevich G."/>
            <person name="Yen C E."/>
        </authorList>
    </citation>
    <scope>NUCLEOTIDE SEQUENCE [LARGE SCALE GENOMIC DNA]</scope>
</reference>
<dbReference type="AlphaFoldDB" id="A0A8S0ZYP9"/>
<dbReference type="Proteomes" id="UP000494106">
    <property type="component" value="Unassembled WGS sequence"/>
</dbReference>
<sequence>MSTSIAFPTKADSEIIIPDECKGQRLCGTKPEGYEHLEKKINGSLPDLPAKDHDDKEVGTGVQKQRRSIDVGKQNCFDEVKQDLLYNYMAKDSVDSMDSNFELIATCPELRRFIQIVKCGQLQSPLSNDSNEQCFQNLLIQAFDLKSSCETIIARRTLNFYNEDKTKMYSRVFHIPVACSCETRAGQMRPEVVARLRPENI</sequence>